<evidence type="ECO:0000256" key="1">
    <source>
        <dbReference type="ARBA" id="ARBA00022448"/>
    </source>
</evidence>
<dbReference type="Pfam" id="PF01849">
    <property type="entry name" value="NAC"/>
    <property type="match status" value="1"/>
</dbReference>
<name>A0A381SQP3_9ZZZZ</name>
<dbReference type="Gene3D" id="1.10.8.10">
    <property type="entry name" value="DNA helicase RuvA subunit, C-terminal domain"/>
    <property type="match status" value="1"/>
</dbReference>
<dbReference type="CDD" id="cd14359">
    <property type="entry name" value="UBA_AeNAC"/>
    <property type="match status" value="1"/>
</dbReference>
<evidence type="ECO:0000313" key="6">
    <source>
        <dbReference type="EMBL" id="SVA05651.1"/>
    </source>
</evidence>
<accession>A0A381SQP3</accession>
<dbReference type="GO" id="GO:0003723">
    <property type="term" value="F:RNA binding"/>
    <property type="evidence" value="ECO:0007669"/>
    <property type="project" value="UniProtKB-KW"/>
</dbReference>
<dbReference type="PROSITE" id="PS51151">
    <property type="entry name" value="NAC_AB"/>
    <property type="match status" value="1"/>
</dbReference>
<evidence type="ECO:0000256" key="3">
    <source>
        <dbReference type="ARBA" id="ARBA00022927"/>
    </source>
</evidence>
<dbReference type="AlphaFoldDB" id="A0A381SQP3"/>
<feature type="region of interest" description="Disordered" evidence="4">
    <location>
        <begin position="60"/>
        <end position="89"/>
    </location>
</feature>
<reference evidence="6" key="1">
    <citation type="submission" date="2018-05" db="EMBL/GenBank/DDBJ databases">
        <authorList>
            <person name="Lanie J.A."/>
            <person name="Ng W.-L."/>
            <person name="Kazmierczak K.M."/>
            <person name="Andrzejewski T.M."/>
            <person name="Davidsen T.M."/>
            <person name="Wayne K.J."/>
            <person name="Tettelin H."/>
            <person name="Glass J.I."/>
            <person name="Rusch D."/>
            <person name="Podicherti R."/>
            <person name="Tsui H.-C.T."/>
            <person name="Winkler M.E."/>
        </authorList>
    </citation>
    <scope>NUCLEOTIDE SEQUENCE</scope>
</reference>
<dbReference type="InterPro" id="IPR044034">
    <property type="entry name" value="NAC-like_UBA"/>
</dbReference>
<sequence>MMPGMGRMNPRMMKKLQKQLKQSTEEIDATEVIIRTPEKELYFDAPAVTAMDMMGQKSYQVVGEPQERPLGSGSAAAGDGGAGNGDTGEIPAEDVVLVATQAGVSEDMALKALRECNGEPAEAIIQLMED</sequence>
<dbReference type="InterPro" id="IPR009060">
    <property type="entry name" value="UBA-like_sf"/>
</dbReference>
<evidence type="ECO:0000256" key="2">
    <source>
        <dbReference type="ARBA" id="ARBA00022884"/>
    </source>
</evidence>
<organism evidence="6">
    <name type="scientific">marine metagenome</name>
    <dbReference type="NCBI Taxonomy" id="408172"/>
    <lineage>
        <taxon>unclassified sequences</taxon>
        <taxon>metagenomes</taxon>
        <taxon>ecological metagenomes</taxon>
    </lineage>
</organism>
<dbReference type="Gene3D" id="2.20.70.30">
    <property type="entry name" value="Nascent polypeptide-associated complex domain"/>
    <property type="match status" value="1"/>
</dbReference>
<evidence type="ECO:0000256" key="4">
    <source>
        <dbReference type="SAM" id="MobiDB-lite"/>
    </source>
</evidence>
<protein>
    <recommendedName>
        <fullName evidence="5">NAC-A/B domain-containing protein</fullName>
    </recommendedName>
</protein>
<dbReference type="SMART" id="SM01407">
    <property type="entry name" value="NAC"/>
    <property type="match status" value="1"/>
</dbReference>
<dbReference type="InterPro" id="IPR038187">
    <property type="entry name" value="NAC_A/B_dom_sf"/>
</dbReference>
<feature type="domain" description="NAC-A/B" evidence="5">
    <location>
        <begin position="10"/>
        <end position="74"/>
    </location>
</feature>
<keyword evidence="3" id="KW-0653">Protein transport</keyword>
<keyword evidence="1" id="KW-0813">Transport</keyword>
<dbReference type="EMBL" id="UINC01003362">
    <property type="protein sequence ID" value="SVA05651.1"/>
    <property type="molecule type" value="Genomic_DNA"/>
</dbReference>
<dbReference type="NCBIfam" id="TIGR00264">
    <property type="entry name" value="archaeal-type nascent polypeptide-associated complex protein"/>
    <property type="match status" value="1"/>
</dbReference>
<keyword evidence="2" id="KW-0694">RNA-binding</keyword>
<dbReference type="SUPFAM" id="SSF46934">
    <property type="entry name" value="UBA-like"/>
    <property type="match status" value="1"/>
</dbReference>
<dbReference type="Pfam" id="PF19026">
    <property type="entry name" value="UBA_HYPK"/>
    <property type="match status" value="1"/>
</dbReference>
<gene>
    <name evidence="6" type="ORF">METZ01_LOCUS58505</name>
</gene>
<dbReference type="InterPro" id="IPR002715">
    <property type="entry name" value="Nas_poly-pep-assoc_cplx_dom"/>
</dbReference>
<dbReference type="InterPro" id="IPR005231">
    <property type="entry name" value="NAC_arc"/>
</dbReference>
<proteinExistence type="predicted"/>
<evidence type="ECO:0000259" key="5">
    <source>
        <dbReference type="PROSITE" id="PS51151"/>
    </source>
</evidence>
<dbReference type="GO" id="GO:0015031">
    <property type="term" value="P:protein transport"/>
    <property type="evidence" value="ECO:0007669"/>
    <property type="project" value="UniProtKB-KW"/>
</dbReference>